<dbReference type="AlphaFoldDB" id="A0A6P4JK65"/>
<feature type="signal peptide" evidence="2">
    <location>
        <begin position="1"/>
        <end position="24"/>
    </location>
</feature>
<protein>
    <submittedName>
        <fullName evidence="4">Uncharacterized protein</fullName>
    </submittedName>
</protein>
<feature type="region of interest" description="Disordered" evidence="1">
    <location>
        <begin position="91"/>
        <end position="117"/>
    </location>
</feature>
<evidence type="ECO:0000313" key="4">
    <source>
        <dbReference type="RefSeq" id="XP_017035043.1"/>
    </source>
</evidence>
<evidence type="ECO:0000256" key="2">
    <source>
        <dbReference type="SAM" id="SignalP"/>
    </source>
</evidence>
<organism evidence="3 4">
    <name type="scientific">Drosophila kikkawai</name>
    <name type="common">Fruit fly</name>
    <dbReference type="NCBI Taxonomy" id="30033"/>
    <lineage>
        <taxon>Eukaryota</taxon>
        <taxon>Metazoa</taxon>
        <taxon>Ecdysozoa</taxon>
        <taxon>Arthropoda</taxon>
        <taxon>Hexapoda</taxon>
        <taxon>Insecta</taxon>
        <taxon>Pterygota</taxon>
        <taxon>Neoptera</taxon>
        <taxon>Endopterygota</taxon>
        <taxon>Diptera</taxon>
        <taxon>Brachycera</taxon>
        <taxon>Muscomorpha</taxon>
        <taxon>Ephydroidea</taxon>
        <taxon>Drosophilidae</taxon>
        <taxon>Drosophila</taxon>
        <taxon>Sophophora</taxon>
    </lineage>
</organism>
<evidence type="ECO:0000256" key="1">
    <source>
        <dbReference type="SAM" id="MobiDB-lite"/>
    </source>
</evidence>
<accession>A0A6P4JK65</accession>
<dbReference type="RefSeq" id="XP_017035043.1">
    <property type="nucleotide sequence ID" value="XM_017179554.3"/>
</dbReference>
<keyword evidence="3" id="KW-1185">Reference proteome</keyword>
<name>A0A6P4JK65_DROKI</name>
<dbReference type="GeneID" id="108083677"/>
<feature type="chain" id="PRO_5027925363" evidence="2">
    <location>
        <begin position="25"/>
        <end position="153"/>
    </location>
</feature>
<sequence length="153" mass="17329">MKAIFLVCTLLACVIVLLKLSLRGAKLDNQNTTSSTSDVVLQKETYDIKEWFKDTWKHRPKDFSLNIITEPEDDRSKARLKRLLAILKRKPAQDHQIAPTTSPSEDHNAKIPTERTSEESTTIIDCNLILEEDCEPLGFGPRLSATLLKILAR</sequence>
<feature type="compositionally biased region" description="Basic and acidic residues" evidence="1">
    <location>
        <begin position="104"/>
        <end position="117"/>
    </location>
</feature>
<keyword evidence="2" id="KW-0732">Signal</keyword>
<proteinExistence type="predicted"/>
<dbReference type="Proteomes" id="UP001652661">
    <property type="component" value="Chromosome 3R"/>
</dbReference>
<dbReference type="OrthoDB" id="7861453at2759"/>
<reference evidence="4" key="1">
    <citation type="submission" date="2025-08" db="UniProtKB">
        <authorList>
            <consortium name="RefSeq"/>
        </authorList>
    </citation>
    <scope>IDENTIFICATION</scope>
    <source>
        <strain evidence="4">14028-0561.14</strain>
        <tissue evidence="4">Whole fly</tissue>
    </source>
</reference>
<evidence type="ECO:0000313" key="3">
    <source>
        <dbReference type="Proteomes" id="UP001652661"/>
    </source>
</evidence>
<gene>
    <name evidence="4" type="primary">LOC108083677</name>
</gene>